<dbReference type="Proteomes" id="UP000525078">
    <property type="component" value="Unassembled WGS sequence"/>
</dbReference>
<feature type="region of interest" description="Disordered" evidence="6">
    <location>
        <begin position="51"/>
        <end position="102"/>
    </location>
</feature>
<proteinExistence type="predicted"/>
<dbReference type="GO" id="GO:0030488">
    <property type="term" value="P:tRNA methylation"/>
    <property type="evidence" value="ECO:0007669"/>
    <property type="project" value="InterPro"/>
</dbReference>
<dbReference type="Pfam" id="PF04189">
    <property type="entry name" value="Gcd10p"/>
    <property type="match status" value="1"/>
</dbReference>
<feature type="compositionally biased region" description="Acidic residues" evidence="6">
    <location>
        <begin position="218"/>
        <end position="228"/>
    </location>
</feature>
<dbReference type="EMBL" id="JAATIP010000053">
    <property type="protein sequence ID" value="KAF4383114.1"/>
    <property type="molecule type" value="Genomic_DNA"/>
</dbReference>
<dbReference type="SMART" id="SM00380">
    <property type="entry name" value="AP2"/>
    <property type="match status" value="1"/>
</dbReference>
<evidence type="ECO:0000256" key="3">
    <source>
        <dbReference type="ARBA" id="ARBA00023125"/>
    </source>
</evidence>
<evidence type="ECO:0000256" key="2">
    <source>
        <dbReference type="ARBA" id="ARBA00023015"/>
    </source>
</evidence>
<evidence type="ECO:0000259" key="7">
    <source>
        <dbReference type="SMART" id="SM00380"/>
    </source>
</evidence>
<dbReference type="Gene3D" id="3.30.730.10">
    <property type="entry name" value="AP2/ERF domain"/>
    <property type="match status" value="1"/>
</dbReference>
<sequence>MVSLRRRKLLGLCSGRNSFLTPLPRFSGNGKIPSNSSLNAKSISVHPIYSDEIKPPNGNTSVKGEHGSTNVSDCGSLKEDHNQQVAGPPIKRRKRHRRKNFQNQESCLMRGVYYKNMKWQAAIKVDKKQIHLGTVGSQEEAARLYDRAAFMCGREPNFELSEVEKKELSQFKWEEFLAMTRHAITHKKHRRRVGTEPQKSPEPSPLQNDDSDSKIEENDLSGSEDVEADMSLPMVSLGDAKEIESQIIADNMADDANTKSSLVENSRATWEGCSVLLDINDGDRLVFARLSAGATLKIGNKNYSLKHLINCPFGSVFSVETGSEGSYLTRSSPSSLEGKNNAQENNGCESKKDESLSKDNRALVDDNKAQTLTGEDIDAMRREGVTGDDIVEALIANSSTFENKTLFSQEKYRIKKQKKYAPKVILRRPVTRSICEAYFKKYPSRIGFLRVDTLSLLLSFANISANSEALVVDMVGGLLTGAVAERMGGTGTGQVCSTYLGKTPYSIEIVRIFNFGNDICKSILKASLQDLMTSSSSTENGSLDQNDNGTGGDDSSNMKGVQGGLLDQNDQTPDGTSQVMRSCNKSVNKAGQKAPKEAIKLWKENGFSSLIVAAPDLDTWSLVKDLLPLLSNSAPFAIYHQFLQPLATCMHNLQLEKMAIGLQISEPWLREYQSDSIERFSHGIAHLMMRTPGGWRRFLIFLPILCFLPYFFSVRELHQSTTIVDLPTKRTKFDHLVLGPAAGQGLPNRLQCQGTKALNKSKLIPSFGEKIEFVTVFTIYNSTLANEKVSNLVTVGNVSYSKEERSMAILNTFVNFIQVTMPQSNVVILTDPASDLSISRNGVTVYPIQGEYSRDKLMLQRIRSYIAFLETRLQELSRRPDNVNHYIFTDSDIAVVDNLGSVFHEFPNFHLALTFRNNKDQPLNSGFIAVRGTVDGISRAKIFLQRVLEVYKSKYINASRMLGDQLALARVVKSHPSFDTRRFSKPQPFLEDVGGASVLFLPCAIYNWTPPEGAGQFHGMPLDVKVVHFKGSRKRLMLESWNFFSSSSSDISDMLTDPNSSDFSTNNFHNQKMNSATPKTLEPENPPSSSSSGGWNWKEQVFIPTLLAGVVGGGVGLLSKHRKIHGLANISATYATNFAIVTACYCGTRELVRETRKSDRDDLFNSAIAGVFSGAILGRLQAGPVGAARYSAMFAVAGTTLDYALSKLKDELKDYTESASEEKNKDWFKLPDWSPIKVLDEEELAAKKAREKQFYAAQRALGKLNKEES</sequence>
<protein>
    <recommendedName>
        <fullName evidence="7">AP2/ERF domain-containing protein</fullName>
    </recommendedName>
</protein>
<dbReference type="GO" id="GO:0003677">
    <property type="term" value="F:DNA binding"/>
    <property type="evidence" value="ECO:0007669"/>
    <property type="project" value="UniProtKB-KW"/>
</dbReference>
<dbReference type="InterPro" id="IPR036955">
    <property type="entry name" value="AP2/ERF_dom_sf"/>
</dbReference>
<dbReference type="Gene3D" id="3.90.550.10">
    <property type="entry name" value="Spore Coat Polysaccharide Biosynthesis Protein SpsA, Chain A"/>
    <property type="match status" value="1"/>
</dbReference>
<organism evidence="8 9">
    <name type="scientific">Cannabis sativa</name>
    <name type="common">Hemp</name>
    <name type="synonym">Marijuana</name>
    <dbReference type="NCBI Taxonomy" id="3483"/>
    <lineage>
        <taxon>Eukaryota</taxon>
        <taxon>Viridiplantae</taxon>
        <taxon>Streptophyta</taxon>
        <taxon>Embryophyta</taxon>
        <taxon>Tracheophyta</taxon>
        <taxon>Spermatophyta</taxon>
        <taxon>Magnoliopsida</taxon>
        <taxon>eudicotyledons</taxon>
        <taxon>Gunneridae</taxon>
        <taxon>Pentapetalae</taxon>
        <taxon>rosids</taxon>
        <taxon>fabids</taxon>
        <taxon>Rosales</taxon>
        <taxon>Cannabaceae</taxon>
        <taxon>Cannabis</taxon>
    </lineage>
</organism>
<gene>
    <name evidence="8" type="ORF">F8388_009145</name>
</gene>
<feature type="compositionally biased region" description="Basic residues" evidence="6">
    <location>
        <begin position="90"/>
        <end position="100"/>
    </location>
</feature>
<feature type="compositionally biased region" description="Polar residues" evidence="6">
    <location>
        <begin position="57"/>
        <end position="73"/>
    </location>
</feature>
<reference evidence="8 9" key="1">
    <citation type="journal article" date="2020" name="bioRxiv">
        <title>Sequence and annotation of 42 cannabis genomes reveals extensive copy number variation in cannabinoid synthesis and pathogen resistance genes.</title>
        <authorList>
            <person name="Mckernan K.J."/>
            <person name="Helbert Y."/>
            <person name="Kane L.T."/>
            <person name="Ebling H."/>
            <person name="Zhang L."/>
            <person name="Liu B."/>
            <person name="Eaton Z."/>
            <person name="Mclaughlin S."/>
            <person name="Kingan S."/>
            <person name="Baybayan P."/>
            <person name="Concepcion G."/>
            <person name="Jordan M."/>
            <person name="Riva A."/>
            <person name="Barbazuk W."/>
            <person name="Harkins T."/>
        </authorList>
    </citation>
    <scope>NUCLEOTIDE SEQUENCE [LARGE SCALE GENOMIC DNA]</scope>
    <source>
        <strain evidence="9">cv. Jamaican Lion 4</strain>
        <tissue evidence="8">Leaf</tissue>
    </source>
</reference>
<evidence type="ECO:0000256" key="6">
    <source>
        <dbReference type="SAM" id="MobiDB-lite"/>
    </source>
</evidence>
<feature type="region of interest" description="Disordered" evidence="6">
    <location>
        <begin position="185"/>
        <end position="228"/>
    </location>
</feature>
<name>A0A7J6GJL0_CANSA</name>
<dbReference type="Pfam" id="PF02466">
    <property type="entry name" value="Tim17"/>
    <property type="match status" value="1"/>
</dbReference>
<keyword evidence="4" id="KW-0804">Transcription</keyword>
<feature type="region of interest" description="Disordered" evidence="6">
    <location>
        <begin position="1062"/>
        <end position="1093"/>
    </location>
</feature>
<dbReference type="GO" id="GO:0003700">
    <property type="term" value="F:DNA-binding transcription factor activity"/>
    <property type="evidence" value="ECO:0007669"/>
    <property type="project" value="InterPro"/>
</dbReference>
<feature type="compositionally biased region" description="Polar residues" evidence="6">
    <location>
        <begin position="535"/>
        <end position="559"/>
    </location>
</feature>
<comment type="caution">
    <text evidence="8">The sequence shown here is derived from an EMBL/GenBank/DDBJ whole genome shotgun (WGS) entry which is preliminary data.</text>
</comment>
<dbReference type="InterPro" id="IPR029044">
    <property type="entry name" value="Nucleotide-diphossugar_trans"/>
</dbReference>
<feature type="region of interest" description="Disordered" evidence="6">
    <location>
        <begin position="535"/>
        <end position="580"/>
    </location>
</feature>
<evidence type="ECO:0000313" key="9">
    <source>
        <dbReference type="Proteomes" id="UP000525078"/>
    </source>
</evidence>
<feature type="region of interest" description="Disordered" evidence="6">
    <location>
        <begin position="328"/>
        <end position="357"/>
    </location>
</feature>
<dbReference type="PANTHER" id="PTHR35723">
    <property type="entry name" value="POLYPHOSPHATIDYLINOSITOL PHOSPHATASE"/>
    <property type="match status" value="1"/>
</dbReference>
<feature type="compositionally biased region" description="Polar residues" evidence="6">
    <location>
        <begin position="1062"/>
        <end position="1078"/>
    </location>
</feature>
<keyword evidence="2" id="KW-0805">Transcription regulation</keyword>
<accession>A0A7J6GJL0</accession>
<dbReference type="GO" id="GO:0005634">
    <property type="term" value="C:nucleus"/>
    <property type="evidence" value="ECO:0007669"/>
    <property type="project" value="UniProtKB-SubCell"/>
</dbReference>
<dbReference type="InterPro" id="IPR017423">
    <property type="entry name" value="TRM6"/>
</dbReference>
<evidence type="ECO:0000313" key="8">
    <source>
        <dbReference type="EMBL" id="KAF4383114.1"/>
    </source>
</evidence>
<dbReference type="AlphaFoldDB" id="A0A7J6GJL0"/>
<dbReference type="InterPro" id="IPR001471">
    <property type="entry name" value="AP2/ERF_dom"/>
</dbReference>
<evidence type="ECO:0000256" key="5">
    <source>
        <dbReference type="ARBA" id="ARBA00023242"/>
    </source>
</evidence>
<dbReference type="GO" id="GO:0031515">
    <property type="term" value="C:tRNA (m1A) methyltransferase complex"/>
    <property type="evidence" value="ECO:0007669"/>
    <property type="project" value="InterPro"/>
</dbReference>
<evidence type="ECO:0000256" key="4">
    <source>
        <dbReference type="ARBA" id="ARBA00023163"/>
    </source>
</evidence>
<feature type="compositionally biased region" description="Polar residues" evidence="6">
    <location>
        <begin position="328"/>
        <end position="348"/>
    </location>
</feature>
<evidence type="ECO:0000256" key="1">
    <source>
        <dbReference type="ARBA" id="ARBA00004123"/>
    </source>
</evidence>
<comment type="subcellular location">
    <subcellularLocation>
        <location evidence="1">Nucleus</location>
    </subcellularLocation>
</comment>
<feature type="compositionally biased region" description="Polar residues" evidence="6">
    <location>
        <begin position="568"/>
        <end position="580"/>
    </location>
</feature>
<dbReference type="InterPro" id="IPR016177">
    <property type="entry name" value="DNA-bd_dom_sf"/>
</dbReference>
<keyword evidence="3" id="KW-0238">DNA-binding</keyword>
<keyword evidence="5" id="KW-0539">Nucleus</keyword>
<dbReference type="SUPFAM" id="SSF53448">
    <property type="entry name" value="Nucleotide-diphospho-sugar transferases"/>
    <property type="match status" value="1"/>
</dbReference>
<dbReference type="SUPFAM" id="SSF54171">
    <property type="entry name" value="DNA-binding domain"/>
    <property type="match status" value="1"/>
</dbReference>
<feature type="domain" description="AP2/ERF" evidence="7">
    <location>
        <begin position="108"/>
        <end position="165"/>
    </location>
</feature>